<reference evidence="1 2" key="1">
    <citation type="submission" date="2017-12" db="EMBL/GenBank/DDBJ databases">
        <title>Comparative genomics of Botrytis spp.</title>
        <authorList>
            <person name="Valero-Jimenez C.A."/>
            <person name="Tapia P."/>
            <person name="Veloso J."/>
            <person name="Silva-Moreno E."/>
            <person name="Staats M."/>
            <person name="Valdes J.H."/>
            <person name="Van Kan J.A.L."/>
        </authorList>
    </citation>
    <scope>NUCLEOTIDE SEQUENCE [LARGE SCALE GENOMIC DNA]</scope>
    <source>
        <strain evidence="1 2">MUCL435</strain>
    </source>
</reference>
<proteinExistence type="predicted"/>
<keyword evidence="2" id="KW-1185">Reference proteome</keyword>
<organism evidence="1 2">
    <name type="scientific">Botrytis galanthina</name>
    <dbReference type="NCBI Taxonomy" id="278940"/>
    <lineage>
        <taxon>Eukaryota</taxon>
        <taxon>Fungi</taxon>
        <taxon>Dikarya</taxon>
        <taxon>Ascomycota</taxon>
        <taxon>Pezizomycotina</taxon>
        <taxon>Leotiomycetes</taxon>
        <taxon>Helotiales</taxon>
        <taxon>Sclerotiniaceae</taxon>
        <taxon>Botrytis</taxon>
    </lineage>
</organism>
<evidence type="ECO:0000313" key="2">
    <source>
        <dbReference type="Proteomes" id="UP000308671"/>
    </source>
</evidence>
<sequence length="178" mass="19148">MHPQYTPYLFAIPFFASYLSPVNAVPTNFNLTAITASNNISMFQCWQLTDPIISGEQPGYGTEMILQNLGAMGNATYGYLPANFPGAAHVAPTPQYVLFLSGQMVITIPETNQTATFSAGANGIIVAADTQDISAHGHMTASLDEPVTTVQIPFWEGVAPEYRVLHDGVCGGDELEFK</sequence>
<gene>
    <name evidence="1" type="ORF">BGAL_0060g00220</name>
</gene>
<dbReference type="OrthoDB" id="3223416at2759"/>
<dbReference type="Proteomes" id="UP000308671">
    <property type="component" value="Unassembled WGS sequence"/>
</dbReference>
<protein>
    <submittedName>
        <fullName evidence="1">Uncharacterized protein</fullName>
    </submittedName>
</protein>
<evidence type="ECO:0000313" key="1">
    <source>
        <dbReference type="EMBL" id="THV53081.1"/>
    </source>
</evidence>
<accession>A0A4S8R7E4</accession>
<dbReference type="EMBL" id="PQXL01000060">
    <property type="protein sequence ID" value="THV53081.1"/>
    <property type="molecule type" value="Genomic_DNA"/>
</dbReference>
<dbReference type="AlphaFoldDB" id="A0A4S8R7E4"/>
<comment type="caution">
    <text evidence="1">The sequence shown here is derived from an EMBL/GenBank/DDBJ whole genome shotgun (WGS) entry which is preliminary data.</text>
</comment>
<name>A0A4S8R7E4_9HELO</name>